<keyword evidence="2" id="KW-0677">Repeat</keyword>
<dbReference type="PANTHER" id="PTHR43617:SF31">
    <property type="entry name" value="MYCOTHIOL ACETYLTRANSFERASE"/>
    <property type="match status" value="1"/>
</dbReference>
<dbReference type="Gene3D" id="3.40.630.30">
    <property type="match status" value="1"/>
</dbReference>
<evidence type="ECO:0000256" key="2">
    <source>
        <dbReference type="ARBA" id="ARBA00022737"/>
    </source>
</evidence>
<dbReference type="NCBIfam" id="TIGR03448">
    <property type="entry name" value="mycothiol_MshD"/>
    <property type="match status" value="1"/>
</dbReference>
<dbReference type="InterPro" id="IPR017813">
    <property type="entry name" value="Mycothiol_AcTrfase"/>
</dbReference>
<evidence type="ECO:0000256" key="3">
    <source>
        <dbReference type="ARBA" id="ARBA00023315"/>
    </source>
</evidence>
<evidence type="ECO:0000259" key="5">
    <source>
        <dbReference type="PROSITE" id="PS51186"/>
    </source>
</evidence>
<dbReference type="EC" id="2.3.1.189" evidence="4"/>
<evidence type="ECO:0000256" key="1">
    <source>
        <dbReference type="ARBA" id="ARBA00022679"/>
    </source>
</evidence>
<protein>
    <recommendedName>
        <fullName evidence="4">Mycothiol synthase</fullName>
        <ecNumber evidence="4">2.3.1.189</ecNumber>
    </recommendedName>
</protein>
<keyword evidence="7" id="KW-1185">Reference proteome</keyword>
<name>A0ABV8Q1P6_9MICO</name>
<feature type="domain" description="N-acetyltransferase" evidence="5">
    <location>
        <begin position="132"/>
        <end position="299"/>
    </location>
</feature>
<dbReference type="SUPFAM" id="SSF55729">
    <property type="entry name" value="Acyl-CoA N-acyltransferases (Nat)"/>
    <property type="match status" value="1"/>
</dbReference>
<proteinExistence type="predicted"/>
<dbReference type="InterPro" id="IPR016181">
    <property type="entry name" value="Acyl_CoA_acyltransferase"/>
</dbReference>
<sequence length="299" mass="31900">MAARLIDADASSTELLAPFDEQTGFDVAAGRRRLYELRDAASGDVVGSAVLGAESLDLDVTPEFRGRGFGRSAAEQLLARAGDGPLTAWSHENHPAARALANRFGFAATRTLLHLRLDELRGVDLAAAAGPATIGAFRPGTDDAEWLALNARVFAAHPEQGGVKQSDLDDRMRAPWFRADDFLVARDDTGRMVGYNWLKADGSAARIDSPAGATPPGGGAARIDETAEIYVIGVAPEASARGLGRALMTAGLAHLRERGFRSAELYVEGDNSPAVHLYRSLGFVDESVHVQYSRSFTPR</sequence>
<comment type="caution">
    <text evidence="6">The sequence shown here is derived from an EMBL/GenBank/DDBJ whole genome shotgun (WGS) entry which is preliminary data.</text>
</comment>
<evidence type="ECO:0000256" key="4">
    <source>
        <dbReference type="NCBIfam" id="TIGR03448"/>
    </source>
</evidence>
<dbReference type="GO" id="GO:0035447">
    <property type="term" value="F:mycothiol synthase activity"/>
    <property type="evidence" value="ECO:0007669"/>
    <property type="project" value="UniProtKB-EC"/>
</dbReference>
<dbReference type="PROSITE" id="PS51186">
    <property type="entry name" value="GNAT"/>
    <property type="match status" value="2"/>
</dbReference>
<dbReference type="CDD" id="cd04301">
    <property type="entry name" value="NAT_SF"/>
    <property type="match status" value="1"/>
</dbReference>
<organism evidence="6 7">
    <name type="scientific">Gryllotalpicola reticulitermitis</name>
    <dbReference type="NCBI Taxonomy" id="1184153"/>
    <lineage>
        <taxon>Bacteria</taxon>
        <taxon>Bacillati</taxon>
        <taxon>Actinomycetota</taxon>
        <taxon>Actinomycetes</taxon>
        <taxon>Micrococcales</taxon>
        <taxon>Microbacteriaceae</taxon>
        <taxon>Gryllotalpicola</taxon>
    </lineage>
</organism>
<evidence type="ECO:0000313" key="6">
    <source>
        <dbReference type="EMBL" id="MFC4242305.1"/>
    </source>
</evidence>
<evidence type="ECO:0000313" key="7">
    <source>
        <dbReference type="Proteomes" id="UP001595900"/>
    </source>
</evidence>
<dbReference type="RefSeq" id="WP_390227126.1">
    <property type="nucleotide sequence ID" value="NZ_JBHSCN010000002.1"/>
</dbReference>
<reference evidence="7" key="1">
    <citation type="journal article" date="2019" name="Int. J. Syst. Evol. Microbiol.">
        <title>The Global Catalogue of Microorganisms (GCM) 10K type strain sequencing project: providing services to taxonomists for standard genome sequencing and annotation.</title>
        <authorList>
            <consortium name="The Broad Institute Genomics Platform"/>
            <consortium name="The Broad Institute Genome Sequencing Center for Infectious Disease"/>
            <person name="Wu L."/>
            <person name="Ma J."/>
        </authorList>
    </citation>
    <scope>NUCLEOTIDE SEQUENCE [LARGE SCALE GENOMIC DNA]</scope>
    <source>
        <strain evidence="7">CGMCC 1.10363</strain>
    </source>
</reference>
<dbReference type="InterPro" id="IPR000182">
    <property type="entry name" value="GNAT_dom"/>
</dbReference>
<accession>A0ABV8Q1P6</accession>
<dbReference type="Proteomes" id="UP001595900">
    <property type="component" value="Unassembled WGS sequence"/>
</dbReference>
<keyword evidence="3 6" id="KW-0012">Acyltransferase</keyword>
<dbReference type="EMBL" id="JBHSCN010000002">
    <property type="protein sequence ID" value="MFC4242305.1"/>
    <property type="molecule type" value="Genomic_DNA"/>
</dbReference>
<gene>
    <name evidence="6" type="primary">mshD</name>
    <name evidence="6" type="ORF">ACFOYW_02890</name>
</gene>
<dbReference type="Pfam" id="PF00583">
    <property type="entry name" value="Acetyltransf_1"/>
    <property type="match status" value="2"/>
</dbReference>
<dbReference type="PANTHER" id="PTHR43617">
    <property type="entry name" value="L-AMINO ACID N-ACETYLTRANSFERASE"/>
    <property type="match status" value="1"/>
</dbReference>
<feature type="domain" description="N-acetyltransferase" evidence="5">
    <location>
        <begin position="1"/>
        <end position="130"/>
    </location>
</feature>
<keyword evidence="1 6" id="KW-0808">Transferase</keyword>
<dbReference type="InterPro" id="IPR050276">
    <property type="entry name" value="MshD_Acetyltransferase"/>
</dbReference>